<evidence type="ECO:0000313" key="9">
    <source>
        <dbReference type="Proteomes" id="UP000184432"/>
    </source>
</evidence>
<evidence type="ECO:0000256" key="1">
    <source>
        <dbReference type="ARBA" id="ARBA00010641"/>
    </source>
</evidence>
<accession>A0A1M6BNK3</accession>
<dbReference type="SUPFAM" id="SSF88659">
    <property type="entry name" value="Sigma3 and sigma4 domains of RNA polymerase sigma factors"/>
    <property type="match status" value="1"/>
</dbReference>
<keyword evidence="2" id="KW-0805">Transcription regulation</keyword>
<dbReference type="InterPro" id="IPR039425">
    <property type="entry name" value="RNA_pol_sigma-70-like"/>
</dbReference>
<dbReference type="Gene3D" id="1.10.10.10">
    <property type="entry name" value="Winged helix-like DNA-binding domain superfamily/Winged helix DNA-binding domain"/>
    <property type="match status" value="1"/>
</dbReference>
<dbReference type="CDD" id="cd06171">
    <property type="entry name" value="Sigma70_r4"/>
    <property type="match status" value="1"/>
</dbReference>
<dbReference type="GO" id="GO:0003677">
    <property type="term" value="F:DNA binding"/>
    <property type="evidence" value="ECO:0007669"/>
    <property type="project" value="UniProtKB-KW"/>
</dbReference>
<evidence type="ECO:0000256" key="3">
    <source>
        <dbReference type="ARBA" id="ARBA00023082"/>
    </source>
</evidence>
<gene>
    <name evidence="8" type="ORF">SAMN04488508_101921</name>
</gene>
<dbReference type="PANTHER" id="PTHR43133:SF8">
    <property type="entry name" value="RNA POLYMERASE SIGMA FACTOR HI_1459-RELATED"/>
    <property type="match status" value="1"/>
</dbReference>
<dbReference type="InterPro" id="IPR013249">
    <property type="entry name" value="RNA_pol_sigma70_r4_t2"/>
</dbReference>
<keyword evidence="5" id="KW-0804">Transcription</keyword>
<dbReference type="InterPro" id="IPR007627">
    <property type="entry name" value="RNA_pol_sigma70_r2"/>
</dbReference>
<dbReference type="OrthoDB" id="9795666at2"/>
<dbReference type="NCBIfam" id="TIGR02937">
    <property type="entry name" value="sigma70-ECF"/>
    <property type="match status" value="1"/>
</dbReference>
<proteinExistence type="inferred from homology"/>
<keyword evidence="4" id="KW-0238">DNA-binding</keyword>
<evidence type="ECO:0000256" key="4">
    <source>
        <dbReference type="ARBA" id="ARBA00023125"/>
    </source>
</evidence>
<sequence length="188" mass="22368">MSSKQTHKIFDALLVLQYQSGNDKAATLLIKRWNSRLYRHACWYTKNEEISKDIVQESWTKILQKINELKNPNTFGSWALTIVTRKAIDWQRKHKKTSDFKKEFQHQQNNEKITVEITNREETVVLIRKAIKELPEKQQIVLRLFYVEEYSVKEISDIIQVSVGTVKSRLFTAREQLKLILKNKNYEK</sequence>
<dbReference type="EMBL" id="FQYP01000001">
    <property type="protein sequence ID" value="SHI50123.1"/>
    <property type="molecule type" value="Genomic_DNA"/>
</dbReference>
<feature type="domain" description="RNA polymerase sigma-70 region 2" evidence="6">
    <location>
        <begin position="29"/>
        <end position="96"/>
    </location>
</feature>
<dbReference type="InterPro" id="IPR014284">
    <property type="entry name" value="RNA_pol_sigma-70_dom"/>
</dbReference>
<protein>
    <submittedName>
        <fullName evidence="8">RNA polymerase sigma-70 factor, ECF subfamily</fullName>
    </submittedName>
</protein>
<dbReference type="GO" id="GO:0006352">
    <property type="term" value="P:DNA-templated transcription initiation"/>
    <property type="evidence" value="ECO:0007669"/>
    <property type="project" value="InterPro"/>
</dbReference>
<keyword evidence="9" id="KW-1185">Reference proteome</keyword>
<evidence type="ECO:0000256" key="5">
    <source>
        <dbReference type="ARBA" id="ARBA00023163"/>
    </source>
</evidence>
<dbReference type="Gene3D" id="1.10.1740.10">
    <property type="match status" value="1"/>
</dbReference>
<dbReference type="InterPro" id="IPR013325">
    <property type="entry name" value="RNA_pol_sigma_r2"/>
</dbReference>
<evidence type="ECO:0000256" key="2">
    <source>
        <dbReference type="ARBA" id="ARBA00023015"/>
    </source>
</evidence>
<dbReference type="RefSeq" id="WP_073314307.1">
    <property type="nucleotide sequence ID" value="NZ_FQYP01000001.1"/>
</dbReference>
<dbReference type="STRING" id="570521.SAMN04488508_101921"/>
<keyword evidence="3" id="KW-0731">Sigma factor</keyword>
<dbReference type="SUPFAM" id="SSF88946">
    <property type="entry name" value="Sigma2 domain of RNA polymerase sigma factors"/>
    <property type="match status" value="1"/>
</dbReference>
<reference evidence="9" key="1">
    <citation type="submission" date="2016-11" db="EMBL/GenBank/DDBJ databases">
        <authorList>
            <person name="Varghese N."/>
            <person name="Submissions S."/>
        </authorList>
    </citation>
    <scope>NUCLEOTIDE SEQUENCE [LARGE SCALE GENOMIC DNA]</scope>
    <source>
        <strain evidence="9">DSM 22623</strain>
    </source>
</reference>
<dbReference type="InterPro" id="IPR013324">
    <property type="entry name" value="RNA_pol_sigma_r3/r4-like"/>
</dbReference>
<comment type="similarity">
    <text evidence="1">Belongs to the sigma-70 factor family. ECF subfamily.</text>
</comment>
<evidence type="ECO:0000313" key="8">
    <source>
        <dbReference type="EMBL" id="SHI50123.1"/>
    </source>
</evidence>
<dbReference type="GO" id="GO:0016987">
    <property type="term" value="F:sigma factor activity"/>
    <property type="evidence" value="ECO:0007669"/>
    <property type="project" value="UniProtKB-KW"/>
</dbReference>
<dbReference type="Proteomes" id="UP000184432">
    <property type="component" value="Unassembled WGS sequence"/>
</dbReference>
<dbReference type="PANTHER" id="PTHR43133">
    <property type="entry name" value="RNA POLYMERASE ECF-TYPE SIGMA FACTO"/>
    <property type="match status" value="1"/>
</dbReference>
<dbReference type="Pfam" id="PF04542">
    <property type="entry name" value="Sigma70_r2"/>
    <property type="match status" value="1"/>
</dbReference>
<dbReference type="InterPro" id="IPR036388">
    <property type="entry name" value="WH-like_DNA-bd_sf"/>
</dbReference>
<evidence type="ECO:0000259" key="6">
    <source>
        <dbReference type="Pfam" id="PF04542"/>
    </source>
</evidence>
<name>A0A1M6BNK3_9FLAO</name>
<evidence type="ECO:0000259" key="7">
    <source>
        <dbReference type="Pfam" id="PF08281"/>
    </source>
</evidence>
<dbReference type="Pfam" id="PF08281">
    <property type="entry name" value="Sigma70_r4_2"/>
    <property type="match status" value="1"/>
</dbReference>
<dbReference type="AlphaFoldDB" id="A0A1M6BNK3"/>
<feature type="domain" description="RNA polymerase sigma factor 70 region 4 type 2" evidence="7">
    <location>
        <begin position="126"/>
        <end position="177"/>
    </location>
</feature>
<organism evidence="8 9">
    <name type="scientific">Aquimarina spongiae</name>
    <dbReference type="NCBI Taxonomy" id="570521"/>
    <lineage>
        <taxon>Bacteria</taxon>
        <taxon>Pseudomonadati</taxon>
        <taxon>Bacteroidota</taxon>
        <taxon>Flavobacteriia</taxon>
        <taxon>Flavobacteriales</taxon>
        <taxon>Flavobacteriaceae</taxon>
        <taxon>Aquimarina</taxon>
    </lineage>
</organism>